<comment type="similarity">
    <text evidence="3">In the N-terminal section; belongs to the phytochrome family.</text>
</comment>
<evidence type="ECO:0000313" key="30">
    <source>
        <dbReference type="Proteomes" id="UP000501452"/>
    </source>
</evidence>
<evidence type="ECO:0000256" key="8">
    <source>
        <dbReference type="ARBA" id="ARBA00022692"/>
    </source>
</evidence>
<dbReference type="SMART" id="SM00086">
    <property type="entry name" value="PAC"/>
    <property type="match status" value="3"/>
</dbReference>
<dbReference type="InterPro" id="IPR011006">
    <property type="entry name" value="CheY-like_superfamily"/>
</dbReference>
<dbReference type="PRINTS" id="PR00344">
    <property type="entry name" value="BCTRLSENSOR"/>
</dbReference>
<evidence type="ECO:0000256" key="16">
    <source>
        <dbReference type="ARBA" id="ARBA00068150"/>
    </source>
</evidence>
<dbReference type="FunFam" id="3.30.565.10:FF:000010">
    <property type="entry name" value="Sensor histidine kinase RcsC"/>
    <property type="match status" value="1"/>
</dbReference>
<dbReference type="Pfam" id="PF01590">
    <property type="entry name" value="GAF"/>
    <property type="match status" value="1"/>
</dbReference>
<evidence type="ECO:0000256" key="18">
    <source>
        <dbReference type="PROSITE-ProRule" id="PRU00110"/>
    </source>
</evidence>
<dbReference type="InterPro" id="IPR003661">
    <property type="entry name" value="HisK_dim/P_dom"/>
</dbReference>
<dbReference type="Pfam" id="PF02518">
    <property type="entry name" value="HATPase_c"/>
    <property type="match status" value="1"/>
</dbReference>
<dbReference type="SUPFAM" id="SSF47226">
    <property type="entry name" value="Histidine-containing phosphotransfer domain, HPT domain"/>
    <property type="match status" value="1"/>
</dbReference>
<feature type="domain" description="HPt" evidence="28">
    <location>
        <begin position="1377"/>
        <end position="1470"/>
    </location>
</feature>
<evidence type="ECO:0000259" key="24">
    <source>
        <dbReference type="PROSITE" id="PS50110"/>
    </source>
</evidence>
<dbReference type="InterPro" id="IPR003018">
    <property type="entry name" value="GAF"/>
</dbReference>
<evidence type="ECO:0000259" key="26">
    <source>
        <dbReference type="PROSITE" id="PS50113"/>
    </source>
</evidence>
<feature type="coiled-coil region" evidence="20">
    <location>
        <begin position="242"/>
        <end position="269"/>
    </location>
</feature>
<feature type="domain" description="PAS" evidence="25">
    <location>
        <begin position="378"/>
        <end position="448"/>
    </location>
</feature>
<evidence type="ECO:0000256" key="21">
    <source>
        <dbReference type="SAM" id="MobiDB-lite"/>
    </source>
</evidence>
<feature type="transmembrane region" description="Helical" evidence="22">
    <location>
        <begin position="182"/>
        <end position="205"/>
    </location>
</feature>
<dbReference type="InterPro" id="IPR005467">
    <property type="entry name" value="His_kinase_dom"/>
</dbReference>
<feature type="transmembrane region" description="Helical" evidence="22">
    <location>
        <begin position="6"/>
        <end position="27"/>
    </location>
</feature>
<dbReference type="Pfam" id="PF00512">
    <property type="entry name" value="HisKA"/>
    <property type="match status" value="1"/>
</dbReference>
<comment type="catalytic activity">
    <reaction evidence="1">
        <text>ATP + protein L-histidine = ADP + protein N-phospho-L-histidine.</text>
        <dbReference type="EC" id="2.7.13.3"/>
    </reaction>
</comment>
<proteinExistence type="inferred from homology"/>
<dbReference type="Pfam" id="PF00672">
    <property type="entry name" value="HAMP"/>
    <property type="match status" value="1"/>
</dbReference>
<organism evidence="29 30">
    <name type="scientific">Rubrobacter tropicus</name>
    <dbReference type="NCBI Taxonomy" id="2653851"/>
    <lineage>
        <taxon>Bacteria</taxon>
        <taxon>Bacillati</taxon>
        <taxon>Actinomycetota</taxon>
        <taxon>Rubrobacteria</taxon>
        <taxon>Rubrobacterales</taxon>
        <taxon>Rubrobacteraceae</taxon>
        <taxon>Rubrobacter</taxon>
    </lineage>
</organism>
<evidence type="ECO:0000256" key="19">
    <source>
        <dbReference type="PROSITE-ProRule" id="PRU00169"/>
    </source>
</evidence>
<protein>
    <recommendedName>
        <fullName evidence="17">Circadian input-output histidine kinase CikA</fullName>
        <ecNumber evidence="4">2.7.13.3</ecNumber>
    </recommendedName>
    <alternativeName>
        <fullName evidence="16">Sensory/regulatory protein RpfC</fullName>
    </alternativeName>
</protein>
<evidence type="ECO:0000259" key="23">
    <source>
        <dbReference type="PROSITE" id="PS50109"/>
    </source>
</evidence>
<dbReference type="CDD" id="cd17546">
    <property type="entry name" value="REC_hyHK_CKI1_RcsC-like"/>
    <property type="match status" value="2"/>
</dbReference>
<evidence type="ECO:0000256" key="22">
    <source>
        <dbReference type="SAM" id="Phobius"/>
    </source>
</evidence>
<dbReference type="InterPro" id="IPR003594">
    <property type="entry name" value="HATPase_dom"/>
</dbReference>
<comment type="subunit">
    <text evidence="15">At low DSF concentrations, interacts with RpfF.</text>
</comment>
<dbReference type="KEGG" id="rub:GBA63_02475"/>
<dbReference type="EMBL" id="CP045119">
    <property type="protein sequence ID" value="QIN81619.1"/>
    <property type="molecule type" value="Genomic_DNA"/>
</dbReference>
<keyword evidence="6 19" id="KW-0597">Phosphoprotein</keyword>
<dbReference type="PROSITE" id="PS50885">
    <property type="entry name" value="HAMP"/>
    <property type="match status" value="1"/>
</dbReference>
<evidence type="ECO:0000259" key="25">
    <source>
        <dbReference type="PROSITE" id="PS50112"/>
    </source>
</evidence>
<dbReference type="SUPFAM" id="SSF55785">
    <property type="entry name" value="PYP-like sensor domain (PAS domain)"/>
    <property type="match status" value="3"/>
</dbReference>
<feature type="region of interest" description="Disordered" evidence="21">
    <location>
        <begin position="1333"/>
        <end position="1357"/>
    </location>
</feature>
<dbReference type="InterPro" id="IPR036890">
    <property type="entry name" value="HATPase_C_sf"/>
</dbReference>
<dbReference type="InterPro" id="IPR001610">
    <property type="entry name" value="PAC"/>
</dbReference>
<evidence type="ECO:0000256" key="7">
    <source>
        <dbReference type="ARBA" id="ARBA00022679"/>
    </source>
</evidence>
<evidence type="ECO:0000256" key="12">
    <source>
        <dbReference type="ARBA" id="ARBA00022989"/>
    </source>
</evidence>
<dbReference type="Pfam" id="PF01627">
    <property type="entry name" value="Hpt"/>
    <property type="match status" value="1"/>
</dbReference>
<dbReference type="PANTHER" id="PTHR45339">
    <property type="entry name" value="HYBRID SIGNAL TRANSDUCTION HISTIDINE KINASE J"/>
    <property type="match status" value="1"/>
</dbReference>
<dbReference type="InterPro" id="IPR035965">
    <property type="entry name" value="PAS-like_dom_sf"/>
</dbReference>
<feature type="modified residue" description="4-aspartylphosphate" evidence="19">
    <location>
        <position position="1108"/>
    </location>
</feature>
<keyword evidence="9" id="KW-0547">Nucleotide-binding</keyword>
<evidence type="ECO:0000256" key="20">
    <source>
        <dbReference type="SAM" id="Coils"/>
    </source>
</evidence>
<feature type="domain" description="HAMP" evidence="27">
    <location>
        <begin position="202"/>
        <end position="254"/>
    </location>
</feature>
<feature type="domain" description="Histidine kinase" evidence="23">
    <location>
        <begin position="815"/>
        <end position="1036"/>
    </location>
</feature>
<evidence type="ECO:0000256" key="9">
    <source>
        <dbReference type="ARBA" id="ARBA00022741"/>
    </source>
</evidence>
<dbReference type="SUPFAM" id="SSF52172">
    <property type="entry name" value="CheY-like"/>
    <property type="match status" value="2"/>
</dbReference>
<dbReference type="PROSITE" id="PS50109">
    <property type="entry name" value="HIS_KIN"/>
    <property type="match status" value="1"/>
</dbReference>
<dbReference type="CDD" id="cd00082">
    <property type="entry name" value="HisKA"/>
    <property type="match status" value="1"/>
</dbReference>
<dbReference type="SMART" id="SM00091">
    <property type="entry name" value="PAS"/>
    <property type="match status" value="3"/>
</dbReference>
<evidence type="ECO:0000256" key="1">
    <source>
        <dbReference type="ARBA" id="ARBA00000085"/>
    </source>
</evidence>
<keyword evidence="11" id="KW-0067">ATP-binding</keyword>
<dbReference type="GO" id="GO:0005886">
    <property type="term" value="C:plasma membrane"/>
    <property type="evidence" value="ECO:0007669"/>
    <property type="project" value="UniProtKB-SubCell"/>
</dbReference>
<evidence type="ECO:0000256" key="11">
    <source>
        <dbReference type="ARBA" id="ARBA00022840"/>
    </source>
</evidence>
<dbReference type="InterPro" id="IPR000700">
    <property type="entry name" value="PAS-assoc_C"/>
</dbReference>
<feature type="modified residue" description="4-aspartylphosphate" evidence="19">
    <location>
        <position position="1257"/>
    </location>
</feature>
<dbReference type="InterPro" id="IPR008207">
    <property type="entry name" value="Sig_transdc_His_kin_Hpt_dom"/>
</dbReference>
<dbReference type="InterPro" id="IPR004358">
    <property type="entry name" value="Sig_transdc_His_kin-like_C"/>
</dbReference>
<dbReference type="CDD" id="cd00088">
    <property type="entry name" value="HPT"/>
    <property type="match status" value="1"/>
</dbReference>
<dbReference type="CDD" id="cd00130">
    <property type="entry name" value="PAS"/>
    <property type="match status" value="3"/>
</dbReference>
<dbReference type="PROSITE" id="PS50894">
    <property type="entry name" value="HPT"/>
    <property type="match status" value="1"/>
</dbReference>
<dbReference type="EC" id="2.7.13.3" evidence="4"/>
<dbReference type="Gene3D" id="3.30.565.10">
    <property type="entry name" value="Histidine kinase-like ATPase, C-terminal domain"/>
    <property type="match status" value="1"/>
</dbReference>
<dbReference type="SUPFAM" id="SSF55781">
    <property type="entry name" value="GAF domain-like"/>
    <property type="match status" value="1"/>
</dbReference>
<dbReference type="Gene3D" id="6.10.340.10">
    <property type="match status" value="1"/>
</dbReference>
<evidence type="ECO:0000256" key="6">
    <source>
        <dbReference type="ARBA" id="ARBA00022553"/>
    </source>
</evidence>
<dbReference type="Gene3D" id="3.30.450.40">
    <property type="match status" value="1"/>
</dbReference>
<evidence type="ECO:0000259" key="27">
    <source>
        <dbReference type="PROSITE" id="PS50885"/>
    </source>
</evidence>
<feature type="domain" description="PAS" evidence="25">
    <location>
        <begin position="274"/>
        <end position="319"/>
    </location>
</feature>
<dbReference type="SMART" id="SM00387">
    <property type="entry name" value="HATPase_c"/>
    <property type="match status" value="1"/>
</dbReference>
<keyword evidence="7" id="KW-0808">Transferase</keyword>
<feature type="domain" description="PAC" evidence="26">
    <location>
        <begin position="327"/>
        <end position="377"/>
    </location>
</feature>
<feature type="domain" description="PAS" evidence="25">
    <location>
        <begin position="507"/>
        <end position="558"/>
    </location>
</feature>
<keyword evidence="5" id="KW-1003">Cell membrane</keyword>
<dbReference type="InterPro" id="IPR029016">
    <property type="entry name" value="GAF-like_dom_sf"/>
</dbReference>
<evidence type="ECO:0000256" key="13">
    <source>
        <dbReference type="ARBA" id="ARBA00023012"/>
    </source>
</evidence>
<keyword evidence="30" id="KW-1185">Reference proteome</keyword>
<evidence type="ECO:0000256" key="3">
    <source>
        <dbReference type="ARBA" id="ARBA00006402"/>
    </source>
</evidence>
<feature type="modified residue" description="Phosphohistidine" evidence="18">
    <location>
        <position position="1416"/>
    </location>
</feature>
<dbReference type="SMART" id="SM00448">
    <property type="entry name" value="REC"/>
    <property type="match status" value="2"/>
</dbReference>
<dbReference type="NCBIfam" id="TIGR00229">
    <property type="entry name" value="sensory_box"/>
    <property type="match status" value="3"/>
</dbReference>
<dbReference type="FunFam" id="1.10.287.130:FF:000002">
    <property type="entry name" value="Two-component osmosensing histidine kinase"/>
    <property type="match status" value="1"/>
</dbReference>
<evidence type="ECO:0000256" key="17">
    <source>
        <dbReference type="ARBA" id="ARBA00074306"/>
    </source>
</evidence>
<comment type="subcellular location">
    <subcellularLocation>
        <location evidence="2">Cell membrane</location>
        <topology evidence="2">Multi-pass membrane protein</topology>
    </subcellularLocation>
</comment>
<evidence type="ECO:0000256" key="14">
    <source>
        <dbReference type="ARBA" id="ARBA00023136"/>
    </source>
</evidence>
<dbReference type="SMART" id="SM00388">
    <property type="entry name" value="HisKA"/>
    <property type="match status" value="1"/>
</dbReference>
<dbReference type="InterPro" id="IPR013656">
    <property type="entry name" value="PAS_4"/>
</dbReference>
<dbReference type="PROSITE" id="PS50113">
    <property type="entry name" value="PAC"/>
    <property type="match status" value="3"/>
</dbReference>
<gene>
    <name evidence="29" type="ORF">GBA63_02475</name>
</gene>
<dbReference type="Gene3D" id="1.20.120.160">
    <property type="entry name" value="HPT domain"/>
    <property type="match status" value="1"/>
</dbReference>
<dbReference type="SMART" id="SM00304">
    <property type="entry name" value="HAMP"/>
    <property type="match status" value="1"/>
</dbReference>
<dbReference type="PROSITE" id="PS50110">
    <property type="entry name" value="RESPONSE_REGULATORY"/>
    <property type="match status" value="2"/>
</dbReference>
<keyword evidence="20" id="KW-0175">Coiled coil</keyword>
<dbReference type="SUPFAM" id="SSF55874">
    <property type="entry name" value="ATPase domain of HSP90 chaperone/DNA topoisomerase II/histidine kinase"/>
    <property type="match status" value="1"/>
</dbReference>
<dbReference type="InterPro" id="IPR036097">
    <property type="entry name" value="HisK_dim/P_sf"/>
</dbReference>
<dbReference type="SUPFAM" id="SSF158472">
    <property type="entry name" value="HAMP domain-like"/>
    <property type="match status" value="1"/>
</dbReference>
<dbReference type="InterPro" id="IPR036641">
    <property type="entry name" value="HPT_dom_sf"/>
</dbReference>
<feature type="domain" description="Response regulatory" evidence="24">
    <location>
        <begin position="1205"/>
        <end position="1337"/>
    </location>
</feature>
<dbReference type="SMART" id="SM00065">
    <property type="entry name" value="GAF"/>
    <property type="match status" value="1"/>
</dbReference>
<evidence type="ECO:0000256" key="15">
    <source>
        <dbReference type="ARBA" id="ARBA00064003"/>
    </source>
</evidence>
<keyword evidence="10" id="KW-0418">Kinase</keyword>
<evidence type="ECO:0000256" key="4">
    <source>
        <dbReference type="ARBA" id="ARBA00012438"/>
    </source>
</evidence>
<accession>A0A6G8Q5C5</accession>
<evidence type="ECO:0000259" key="28">
    <source>
        <dbReference type="PROSITE" id="PS50894"/>
    </source>
</evidence>
<dbReference type="Pfam" id="PF00072">
    <property type="entry name" value="Response_reg"/>
    <property type="match status" value="2"/>
</dbReference>
<dbReference type="Gene3D" id="1.10.287.130">
    <property type="match status" value="1"/>
</dbReference>
<dbReference type="InterPro" id="IPR000014">
    <property type="entry name" value="PAS"/>
</dbReference>
<keyword evidence="14 22" id="KW-0472">Membrane</keyword>
<dbReference type="PANTHER" id="PTHR45339:SF1">
    <property type="entry name" value="HYBRID SIGNAL TRANSDUCTION HISTIDINE KINASE J"/>
    <property type="match status" value="1"/>
</dbReference>
<evidence type="ECO:0000313" key="29">
    <source>
        <dbReference type="EMBL" id="QIN81619.1"/>
    </source>
</evidence>
<reference evidence="29 30" key="1">
    <citation type="submission" date="2019-10" db="EMBL/GenBank/DDBJ databases">
        <title>Rubrobacter sp nov SCSIO 52090 isolated from a deep-sea sediment in the South China Sea.</title>
        <authorList>
            <person name="Chen R.W."/>
        </authorList>
    </citation>
    <scope>NUCLEOTIDE SEQUENCE [LARGE SCALE GENOMIC DNA]</scope>
    <source>
        <strain evidence="29 30">SCSIO 52909</strain>
    </source>
</reference>
<feature type="domain" description="PAC" evidence="26">
    <location>
        <begin position="456"/>
        <end position="506"/>
    </location>
</feature>
<dbReference type="RefSeq" id="WP_166173177.1">
    <property type="nucleotide sequence ID" value="NZ_CP045119.1"/>
</dbReference>
<dbReference type="Pfam" id="PF08448">
    <property type="entry name" value="PAS_4"/>
    <property type="match status" value="1"/>
</dbReference>
<evidence type="ECO:0000256" key="5">
    <source>
        <dbReference type="ARBA" id="ARBA00022475"/>
    </source>
</evidence>
<keyword evidence="12 22" id="KW-1133">Transmembrane helix</keyword>
<name>A0A6G8Q5C5_9ACTN</name>
<dbReference type="PROSITE" id="PS50112">
    <property type="entry name" value="PAS"/>
    <property type="match status" value="3"/>
</dbReference>
<sequence length="1477" mass="162722">MSITNRLRLGFGVLILLFVVAGLFTIVSERIVERNLREIAEVEEPTRAASFEMEINAVEISRNVFAYLDTDDGRYLSRIESDRADFEKFQRQHNDLVESPTGRRHAEEMGRLYDRYIVLVEEIVRKSDQGSDSLSESVDEFSRVQMEMDDLLDDEIQPWTARQLLEAEADARAAIRGGQISMAFLLLVGLVLGLLAAGVIGGRIIRSVRKLREGANRIGRGELDHRIDLRSGDEIEEVAVAFNRMAERRQEANEALRRGEERFRQLSDAAFEGIVISEDGRVVESNRAFAGMFGYEPDEVVGMNTLDFTLPAYHDIVQENTLSDYQEPYEIEGVRKDGTTFDVELRGRSSYHRDRTVYVTAVRDITERKRSEEKLKKSEARTRAIVDTATDAIITMTTNGLIRSFNPAAERIFGYPTDEVIGQPLRMLMPDRFRGSHEASFRAYLEGREARVVGRGAVELAGLRKNGEEFPLDLSLGEMREDGDILFTGIIRDTTERKRAEEAVKESELHFRTVTANVPVVLFATDSNGVFTFAEGRGLEALEITPEDLVGRSIFEIYAEVPEILESVGRALSGETLTTTIPVNGLAYETMYSPMLDDGGEVTGVIGVGADVTERVRAQEEILEKSRSLQEFSSDLRQLHRVSTSRYDSREDLFADYLKTGREIFGLPTGIIARIRGEEYTILAVDSDELDLAPGLVLELNQTYCSAVVECGATVSYDRIGEIDGMNSNPVYLSSNVESYIGSPIRVNGEIYGVLLFSSKEPRERGFQSFEREIIELMAQSIGRVISERRAERELREAKEIAEDASRAKSEFLANMSHEIRTPMNGVIGMTDLLMSTDLDAEQREYAEIVRRSGENLLAIINDILDFSKVEAGQMQVEVIDFDLRLAVEDTVALLAERAQSKGLELASLIESGLPTSLRGDPGRIRQVLTNLIGNAIKFTEKGEVVLKLTPVEESADEVLVRFEVTDTGIGMSPEQRERLFSAFTQADASTTRRYGGTGLGLAISKQLVELMGGEIGVQSEPGAGSTFFFTLPLRKQMGPVERPKPLADLRGLRVLVVDDNATNRRILHEQLASWEMQNDEAGDGPRGLEMMRAAAGGGRPYDLVILDMQMPGMDGMQLAREVRADPAVAGARLVLLTSMGYRGEGDAARRSGIDAYLTKPVRQSELYDVISTVMGAPQGTAPDEEPGLVTRHTLREERTGNRSRVLLAEDNPVNQKVAIRMLERLGYRADVAKDGREALSALARDGAHAYAAVLMDVQMPEMDGYEATAEIRRREALEAYQRAAHGEGSARQIPIIAMTANAMQGDREKAIGAGMDDYISKPVRQEVLGEVLSRWVPREPTGSEDPAAGGENDAAAGPVLDEGVLAGLRELQGEGEPDILEELAGIFLEDAPGRVEEIRSCLESGDATGVERAAHTLKGSAGNMGATRVSSLASVLQDAGGEGDLSDAPRLLGELEQELDRVRGALDAELSKNGGG</sequence>
<feature type="domain" description="Response regulatory" evidence="24">
    <location>
        <begin position="1054"/>
        <end position="1175"/>
    </location>
</feature>
<evidence type="ECO:0000256" key="2">
    <source>
        <dbReference type="ARBA" id="ARBA00004651"/>
    </source>
</evidence>
<evidence type="ECO:0000256" key="10">
    <source>
        <dbReference type="ARBA" id="ARBA00022777"/>
    </source>
</evidence>
<dbReference type="SMART" id="SM00073">
    <property type="entry name" value="HPT"/>
    <property type="match status" value="1"/>
</dbReference>
<dbReference type="GO" id="GO:0005524">
    <property type="term" value="F:ATP binding"/>
    <property type="evidence" value="ECO:0007669"/>
    <property type="project" value="UniProtKB-KW"/>
</dbReference>
<dbReference type="SUPFAM" id="SSF47384">
    <property type="entry name" value="Homodimeric domain of signal transducing histidine kinase"/>
    <property type="match status" value="1"/>
</dbReference>
<feature type="domain" description="PAC" evidence="26">
    <location>
        <begin position="572"/>
        <end position="624"/>
    </location>
</feature>
<dbReference type="Gene3D" id="3.30.450.20">
    <property type="entry name" value="PAS domain"/>
    <property type="match status" value="3"/>
</dbReference>
<dbReference type="InterPro" id="IPR001789">
    <property type="entry name" value="Sig_transdc_resp-reg_receiver"/>
</dbReference>
<dbReference type="InterPro" id="IPR003660">
    <property type="entry name" value="HAMP_dom"/>
</dbReference>
<keyword evidence="13" id="KW-0902">Two-component regulatory system</keyword>
<dbReference type="Pfam" id="PF13426">
    <property type="entry name" value="PAS_9"/>
    <property type="match status" value="2"/>
</dbReference>
<dbReference type="CDD" id="cd06225">
    <property type="entry name" value="HAMP"/>
    <property type="match status" value="1"/>
</dbReference>
<keyword evidence="8 22" id="KW-0812">Transmembrane</keyword>
<dbReference type="CDD" id="cd16922">
    <property type="entry name" value="HATPase_EvgS-ArcB-TorS-like"/>
    <property type="match status" value="1"/>
</dbReference>
<dbReference type="GO" id="GO:0000155">
    <property type="term" value="F:phosphorelay sensor kinase activity"/>
    <property type="evidence" value="ECO:0007669"/>
    <property type="project" value="InterPro"/>
</dbReference>
<dbReference type="Gene3D" id="3.40.50.2300">
    <property type="match status" value="2"/>
</dbReference>
<dbReference type="Proteomes" id="UP000501452">
    <property type="component" value="Chromosome"/>
</dbReference>